<organism evidence="1 2">
    <name type="scientific">Brotocaccenecus cirricatena</name>
    <dbReference type="NCBI Taxonomy" id="3064195"/>
    <lineage>
        <taxon>Bacteria</taxon>
        <taxon>Bacillati</taxon>
        <taxon>Bacillota</taxon>
        <taxon>Clostridia</taxon>
        <taxon>Eubacteriales</taxon>
        <taxon>Oscillospiraceae</taxon>
        <taxon>Brotocaccenecus</taxon>
    </lineage>
</organism>
<protein>
    <submittedName>
        <fullName evidence="1">Uncharacterized protein</fullName>
    </submittedName>
</protein>
<dbReference type="AlphaFoldDB" id="A0AAE3ADU2"/>
<dbReference type="EMBL" id="JAJEPW010000065">
    <property type="protein sequence ID" value="MCC2130727.1"/>
    <property type="molecule type" value="Genomic_DNA"/>
</dbReference>
<keyword evidence="2" id="KW-1185">Reference proteome</keyword>
<accession>A0AAE3ADU2</accession>
<evidence type="ECO:0000313" key="2">
    <source>
        <dbReference type="Proteomes" id="UP001199319"/>
    </source>
</evidence>
<dbReference type="SUPFAM" id="SSF55781">
    <property type="entry name" value="GAF domain-like"/>
    <property type="match status" value="1"/>
</dbReference>
<name>A0AAE3ADU2_9FIRM</name>
<evidence type="ECO:0000313" key="1">
    <source>
        <dbReference type="EMBL" id="MCC2130727.1"/>
    </source>
</evidence>
<comment type="caution">
    <text evidence="1">The sequence shown here is derived from an EMBL/GenBank/DDBJ whole genome shotgun (WGS) entry which is preliminary data.</text>
</comment>
<dbReference type="Proteomes" id="UP001199319">
    <property type="component" value="Unassembled WGS sequence"/>
</dbReference>
<sequence>MNGSENNNRAASHDFQTALGLLEERLRSLEDSEAIINGLLQGAAEFYGAARASVVEADWDLKIGLLTYEWCAEGVEHQKDMLQYLAVESFPRWCEFLSLNWPIVIPDMEAIKDTYP</sequence>
<proteinExistence type="predicted"/>
<reference evidence="1" key="1">
    <citation type="submission" date="2021-10" db="EMBL/GenBank/DDBJ databases">
        <title>Anaerobic single-cell dispensing facilitates the cultivation of human gut bacteria.</title>
        <authorList>
            <person name="Afrizal A."/>
        </authorList>
    </citation>
    <scope>NUCLEOTIDE SEQUENCE</scope>
    <source>
        <strain evidence="1">CLA-AA-H272</strain>
    </source>
</reference>
<feature type="non-terminal residue" evidence="1">
    <location>
        <position position="116"/>
    </location>
</feature>
<gene>
    <name evidence="1" type="ORF">LKD37_14615</name>
</gene>